<reference evidence="2" key="1">
    <citation type="journal article" date="2019" name="Sci. Rep.">
        <title>Draft genome of Tanacetum cinerariifolium, the natural source of mosquito coil.</title>
        <authorList>
            <person name="Yamashiro T."/>
            <person name="Shiraishi A."/>
            <person name="Satake H."/>
            <person name="Nakayama K."/>
        </authorList>
    </citation>
    <scope>NUCLEOTIDE SEQUENCE</scope>
</reference>
<dbReference type="EMBL" id="BKCJ010005650">
    <property type="protein sequence ID" value="GEU67894.1"/>
    <property type="molecule type" value="Genomic_DNA"/>
</dbReference>
<feature type="compositionally biased region" description="Acidic residues" evidence="1">
    <location>
        <begin position="119"/>
        <end position="130"/>
    </location>
</feature>
<feature type="compositionally biased region" description="Basic and acidic residues" evidence="1">
    <location>
        <begin position="52"/>
        <end position="95"/>
    </location>
</feature>
<feature type="compositionally biased region" description="Acidic residues" evidence="1">
    <location>
        <begin position="99"/>
        <end position="111"/>
    </location>
</feature>
<proteinExistence type="predicted"/>
<name>A0A6L2M5L0_TANCI</name>
<accession>A0A6L2M5L0</accession>
<dbReference type="AlphaFoldDB" id="A0A6L2M5L0"/>
<protein>
    <submittedName>
        <fullName evidence="2">Uncharacterized protein</fullName>
    </submittedName>
</protein>
<gene>
    <name evidence="2" type="ORF">Tci_039872</name>
</gene>
<sequence length="498" mass="56167">MKEVRKRSLRDFHRTHPSGSVKVTKKPTSVEKIKPIVTSEGTGDKPGVLGVTKDDLTKSKTESWGNYKDDNNDENDSKSKENNEEIKSDDDKTPFDNENGLDFEQDTDGSESDSKSDQQEYEEEVKDNDDEVVHSPSNSDDEDFANLKSKNDDKIEGDEDRGMDDATNQFNDDVDARLNEPTQTDKEETIVLVASSSHLSELALKLLNFVDIHPNDAEIVSPLNVHVHHEVPSTHTSTILTLPVLVIPESSPVCTTIPQSSQSFTSQLLLTTPTPQPTIETTNTPSIIPDFALVFQFNERVNALEKEVTELKKDPLNTQVTALVDDHVDTRMGETREDFMIFLLASLTARITEQTVQSEEPEFEVGDTYMPQDQEGNLGPAFRLLKGTRSNYAELEYDFEECYKALLEKLDWENPEGMDYPFDLTKPLLLVKVGNHQKVPADYFFNNDLKYMQGGISTMTYKTSLTKTKAAHYDLRGIEDMVPNIWSPIKIALDRYAK</sequence>
<evidence type="ECO:0000313" key="2">
    <source>
        <dbReference type="EMBL" id="GEU67894.1"/>
    </source>
</evidence>
<comment type="caution">
    <text evidence="2">The sequence shown here is derived from an EMBL/GenBank/DDBJ whole genome shotgun (WGS) entry which is preliminary data.</text>
</comment>
<organism evidence="2">
    <name type="scientific">Tanacetum cinerariifolium</name>
    <name type="common">Dalmatian daisy</name>
    <name type="synonym">Chrysanthemum cinerariifolium</name>
    <dbReference type="NCBI Taxonomy" id="118510"/>
    <lineage>
        <taxon>Eukaryota</taxon>
        <taxon>Viridiplantae</taxon>
        <taxon>Streptophyta</taxon>
        <taxon>Embryophyta</taxon>
        <taxon>Tracheophyta</taxon>
        <taxon>Spermatophyta</taxon>
        <taxon>Magnoliopsida</taxon>
        <taxon>eudicotyledons</taxon>
        <taxon>Gunneridae</taxon>
        <taxon>Pentapetalae</taxon>
        <taxon>asterids</taxon>
        <taxon>campanulids</taxon>
        <taxon>Asterales</taxon>
        <taxon>Asteraceae</taxon>
        <taxon>Asteroideae</taxon>
        <taxon>Anthemideae</taxon>
        <taxon>Anthemidinae</taxon>
        <taxon>Tanacetum</taxon>
    </lineage>
</organism>
<evidence type="ECO:0000256" key="1">
    <source>
        <dbReference type="SAM" id="MobiDB-lite"/>
    </source>
</evidence>
<feature type="region of interest" description="Disordered" evidence="1">
    <location>
        <begin position="1"/>
        <end position="170"/>
    </location>
</feature>